<dbReference type="EMBL" id="JBEWCH010000005">
    <property type="protein sequence ID" value="MET1474785.1"/>
    <property type="molecule type" value="Genomic_DNA"/>
</dbReference>
<dbReference type="Proteomes" id="UP001548587">
    <property type="component" value="Unassembled WGS sequence"/>
</dbReference>
<evidence type="ECO:0000256" key="2">
    <source>
        <dbReference type="SAM" id="SignalP"/>
    </source>
</evidence>
<feature type="signal peptide" evidence="2">
    <location>
        <begin position="1"/>
        <end position="24"/>
    </location>
</feature>
<evidence type="ECO:0000313" key="3">
    <source>
        <dbReference type="EMBL" id="MET1474785.1"/>
    </source>
</evidence>
<protein>
    <submittedName>
        <fullName evidence="3">Uncharacterized protein</fullName>
    </submittedName>
</protein>
<accession>A0ABV2C6P8</accession>
<name>A0ABV2C6P8_9BURK</name>
<evidence type="ECO:0000256" key="1">
    <source>
        <dbReference type="SAM" id="MobiDB-lite"/>
    </source>
</evidence>
<organism evidence="3 4">
    <name type="scientific">Burkholderia sola</name>
    <dbReference type="NCBI Taxonomy" id="2843302"/>
    <lineage>
        <taxon>Bacteria</taxon>
        <taxon>Pseudomonadati</taxon>
        <taxon>Pseudomonadota</taxon>
        <taxon>Betaproteobacteria</taxon>
        <taxon>Burkholderiales</taxon>
        <taxon>Burkholderiaceae</taxon>
        <taxon>Burkholderia</taxon>
        <taxon>Burkholderia cepacia complex</taxon>
    </lineage>
</organism>
<evidence type="ECO:0000313" key="4">
    <source>
        <dbReference type="Proteomes" id="UP001548587"/>
    </source>
</evidence>
<feature type="chain" id="PRO_5047458135" evidence="2">
    <location>
        <begin position="25"/>
        <end position="143"/>
    </location>
</feature>
<reference evidence="3 4" key="1">
    <citation type="submission" date="2024-06" db="EMBL/GenBank/DDBJ databases">
        <title>Burkholderia sola in Mexico.</title>
        <authorList>
            <person name="Estrada P."/>
        </authorList>
    </citation>
    <scope>NUCLEOTIDE SEQUENCE [LARGE SCALE GENOMIC DNA]</scope>
    <source>
        <strain evidence="3 4">CpTa8-5</strain>
    </source>
</reference>
<dbReference type="RefSeq" id="WP_209925374.1">
    <property type="nucleotide sequence ID" value="NZ_JBEWCH010000005.1"/>
</dbReference>
<sequence>MNFSSSLAPFVCIVSTGFLCTAGAQTLSDTAADTASFASSTLVAPVPPQRSAQAAGASAAAEPAAAASAAASAATAPAIARSAASAAVQPDTRARVALRRPLVPTRPHRAQVAHAPADDVWRSDTLYASPYAKSPYAEPGDRD</sequence>
<proteinExistence type="predicted"/>
<gene>
    <name evidence="3" type="ORF">ABXL37_11010</name>
</gene>
<feature type="region of interest" description="Disordered" evidence="1">
    <location>
        <begin position="90"/>
        <end position="119"/>
    </location>
</feature>
<comment type="caution">
    <text evidence="3">The sequence shown here is derived from an EMBL/GenBank/DDBJ whole genome shotgun (WGS) entry which is preliminary data.</text>
</comment>
<keyword evidence="4" id="KW-1185">Reference proteome</keyword>
<keyword evidence="2" id="KW-0732">Signal</keyword>